<dbReference type="PANTHER" id="PTHR48081">
    <property type="entry name" value="AB HYDROLASE SUPERFAMILY PROTEIN C4A8.06C"/>
    <property type="match status" value="1"/>
</dbReference>
<evidence type="ECO:0000256" key="2">
    <source>
        <dbReference type="SAM" id="Phobius"/>
    </source>
</evidence>
<dbReference type="STRING" id="1314782.A0A165RTC7"/>
<accession>A0A165RTC7</accession>
<dbReference type="Pfam" id="PF07859">
    <property type="entry name" value="Abhydrolase_3"/>
    <property type="match status" value="1"/>
</dbReference>
<keyword evidence="2" id="KW-1133">Transmembrane helix</keyword>
<dbReference type="GO" id="GO:0016787">
    <property type="term" value="F:hydrolase activity"/>
    <property type="evidence" value="ECO:0007669"/>
    <property type="project" value="UniProtKB-KW"/>
</dbReference>
<protein>
    <submittedName>
        <fullName evidence="4">Alpha/beta-hydrolase</fullName>
    </submittedName>
</protein>
<feature type="transmembrane region" description="Helical" evidence="2">
    <location>
        <begin position="20"/>
        <end position="39"/>
    </location>
</feature>
<organism evidence="4 5">
    <name type="scientific">Neolentinus lepideus HHB14362 ss-1</name>
    <dbReference type="NCBI Taxonomy" id="1314782"/>
    <lineage>
        <taxon>Eukaryota</taxon>
        <taxon>Fungi</taxon>
        <taxon>Dikarya</taxon>
        <taxon>Basidiomycota</taxon>
        <taxon>Agaricomycotina</taxon>
        <taxon>Agaricomycetes</taxon>
        <taxon>Gloeophyllales</taxon>
        <taxon>Gloeophyllaceae</taxon>
        <taxon>Neolentinus</taxon>
    </lineage>
</organism>
<dbReference type="InterPro" id="IPR013094">
    <property type="entry name" value="AB_hydrolase_3"/>
</dbReference>
<dbReference type="InParanoid" id="A0A165RTC7"/>
<dbReference type="SUPFAM" id="SSF53474">
    <property type="entry name" value="alpha/beta-Hydrolases"/>
    <property type="match status" value="1"/>
</dbReference>
<dbReference type="Gene3D" id="3.40.50.1820">
    <property type="entry name" value="alpha/beta hydrolase"/>
    <property type="match status" value="1"/>
</dbReference>
<dbReference type="EMBL" id="KV425579">
    <property type="protein sequence ID" value="KZT24245.1"/>
    <property type="molecule type" value="Genomic_DNA"/>
</dbReference>
<proteinExistence type="predicted"/>
<dbReference type="InterPro" id="IPR029058">
    <property type="entry name" value="AB_hydrolase_fold"/>
</dbReference>
<reference evidence="4 5" key="1">
    <citation type="journal article" date="2016" name="Mol. Biol. Evol.">
        <title>Comparative Genomics of Early-Diverging Mushroom-Forming Fungi Provides Insights into the Origins of Lignocellulose Decay Capabilities.</title>
        <authorList>
            <person name="Nagy L.G."/>
            <person name="Riley R."/>
            <person name="Tritt A."/>
            <person name="Adam C."/>
            <person name="Daum C."/>
            <person name="Floudas D."/>
            <person name="Sun H."/>
            <person name="Yadav J.S."/>
            <person name="Pangilinan J."/>
            <person name="Larsson K.H."/>
            <person name="Matsuura K."/>
            <person name="Barry K."/>
            <person name="Labutti K."/>
            <person name="Kuo R."/>
            <person name="Ohm R.A."/>
            <person name="Bhattacharya S.S."/>
            <person name="Shirouzu T."/>
            <person name="Yoshinaga Y."/>
            <person name="Martin F.M."/>
            <person name="Grigoriev I.V."/>
            <person name="Hibbett D.S."/>
        </authorList>
    </citation>
    <scope>NUCLEOTIDE SEQUENCE [LARGE SCALE GENOMIC DNA]</scope>
    <source>
        <strain evidence="4 5">HHB14362 ss-1</strain>
    </source>
</reference>
<dbReference type="Proteomes" id="UP000076761">
    <property type="component" value="Unassembled WGS sequence"/>
</dbReference>
<sequence>MVLSLRHQPLKGLYLTHQALTTVFINLPLWTIIYLPPFLRPRRGWSLLRTLRLKVLQKWTKIAGRTGPIARSPDHLALVPGAKGDWVEPVPEKFVLGGIQCMAVAAGVSPVRLPGYWLDKEGSEIPLGKTALPGEQVLYHLHGGGYTDLSANPNDPTAAISRGMLQHSKNIQRVFSIEYRLSTATTHSFPTALIDALTGYYYLLHTVGFAAEDIIVEGDSAGGNLALSLVRYLVEHRNQPGMDILPPPGRLVLMSPWVDLSTFHETHDSSFFTCLTSDYLTHTGVHKNVATFVGPFGSGAAEVNPYISPASLHPALKASFKGFPRTFIAAGGAEILRDQIHVLKDRMVRDLGEETVAYYESPDAVHDYAALSFYEPERTHTFAKIAEWLAS</sequence>
<keyword evidence="2" id="KW-0812">Transmembrane</keyword>
<evidence type="ECO:0000313" key="5">
    <source>
        <dbReference type="Proteomes" id="UP000076761"/>
    </source>
</evidence>
<evidence type="ECO:0000259" key="3">
    <source>
        <dbReference type="Pfam" id="PF07859"/>
    </source>
</evidence>
<dbReference type="OrthoDB" id="2152029at2759"/>
<gene>
    <name evidence="4" type="ORF">NEOLEDRAFT_1068013</name>
</gene>
<keyword evidence="5" id="KW-1185">Reference proteome</keyword>
<dbReference type="AlphaFoldDB" id="A0A165RTC7"/>
<name>A0A165RTC7_9AGAM</name>
<keyword evidence="1 4" id="KW-0378">Hydrolase</keyword>
<dbReference type="InterPro" id="IPR050300">
    <property type="entry name" value="GDXG_lipolytic_enzyme"/>
</dbReference>
<dbReference type="PANTHER" id="PTHR48081:SF26">
    <property type="entry name" value="ALPHA_BETA HYDROLASE FOLD-3 DOMAIN-CONTAINING PROTEIN"/>
    <property type="match status" value="1"/>
</dbReference>
<evidence type="ECO:0000313" key="4">
    <source>
        <dbReference type="EMBL" id="KZT24245.1"/>
    </source>
</evidence>
<keyword evidence="2" id="KW-0472">Membrane</keyword>
<evidence type="ECO:0000256" key="1">
    <source>
        <dbReference type="ARBA" id="ARBA00022801"/>
    </source>
</evidence>
<feature type="domain" description="Alpha/beta hydrolase fold-3" evidence="3">
    <location>
        <begin position="139"/>
        <end position="369"/>
    </location>
</feature>